<reference evidence="2" key="1">
    <citation type="submission" date="2019-06" db="EMBL/GenBank/DDBJ databases">
        <authorList>
            <consortium name="Wellcome Sanger Institute Data Sharing"/>
        </authorList>
    </citation>
    <scope>NUCLEOTIDE SEQUENCE [LARGE SCALE GENOMIC DNA]</scope>
</reference>
<organism evidence="2 3">
    <name type="scientific">Sphaeramia orbicularis</name>
    <name type="common">orbiculate cardinalfish</name>
    <dbReference type="NCBI Taxonomy" id="375764"/>
    <lineage>
        <taxon>Eukaryota</taxon>
        <taxon>Metazoa</taxon>
        <taxon>Chordata</taxon>
        <taxon>Craniata</taxon>
        <taxon>Vertebrata</taxon>
        <taxon>Euteleostomi</taxon>
        <taxon>Actinopterygii</taxon>
        <taxon>Neopterygii</taxon>
        <taxon>Teleostei</taxon>
        <taxon>Neoteleostei</taxon>
        <taxon>Acanthomorphata</taxon>
        <taxon>Gobiaria</taxon>
        <taxon>Kurtiformes</taxon>
        <taxon>Apogonoidei</taxon>
        <taxon>Apogonidae</taxon>
        <taxon>Apogoninae</taxon>
        <taxon>Sphaeramia</taxon>
    </lineage>
</organism>
<dbReference type="PANTHER" id="PTHR28348:SF1">
    <property type="entry name" value="UPF0193 PROTEIN EVG1"/>
    <property type="match status" value="1"/>
</dbReference>
<dbReference type="InParanoid" id="A0A672ZRD8"/>
<dbReference type="Ensembl" id="ENSSORT00005019469.1">
    <property type="protein sequence ID" value="ENSSORP00005018918.1"/>
    <property type="gene ID" value="ENSSORG00005009311.1"/>
</dbReference>
<dbReference type="Pfam" id="PF05250">
    <property type="entry name" value="UPF0193"/>
    <property type="match status" value="1"/>
</dbReference>
<dbReference type="AlphaFoldDB" id="A0A672ZRD8"/>
<protein>
    <submittedName>
        <fullName evidence="2">Uncharacterized protein</fullName>
    </submittedName>
</protein>
<evidence type="ECO:0000313" key="2">
    <source>
        <dbReference type="Ensembl" id="ENSSORP00005018918.1"/>
    </source>
</evidence>
<keyword evidence="3" id="KW-1185">Reference proteome</keyword>
<name>A0A672ZRD8_9TELE</name>
<dbReference type="PANTHER" id="PTHR28348">
    <property type="entry name" value="UPF0193 PROTEIN EVG1"/>
    <property type="match status" value="1"/>
</dbReference>
<proteinExistence type="predicted"/>
<dbReference type="Proteomes" id="UP000472271">
    <property type="component" value="Chromosome 1"/>
</dbReference>
<evidence type="ECO:0000256" key="1">
    <source>
        <dbReference type="SAM" id="MobiDB-lite"/>
    </source>
</evidence>
<reference evidence="2" key="2">
    <citation type="submission" date="2025-08" db="UniProtKB">
        <authorList>
            <consortium name="Ensembl"/>
        </authorList>
    </citation>
    <scope>IDENTIFICATION</scope>
</reference>
<sequence length="125" mass="14838">FAFLTGDLEKEKWRLQNILEKGKDEPVAVPQHNPNPCPNPDMEEKDRYQEVLDEIEERRQFLADMASLGQEKDYTYMINTEISQRIRELELMDKTRSSETEAMTFERKVRSAEHTEEKVESRTKD</sequence>
<dbReference type="InterPro" id="IPR007914">
    <property type="entry name" value="UPF0193"/>
</dbReference>
<evidence type="ECO:0000313" key="3">
    <source>
        <dbReference type="Proteomes" id="UP000472271"/>
    </source>
</evidence>
<accession>A0A672ZRD8</accession>
<feature type="region of interest" description="Disordered" evidence="1">
    <location>
        <begin position="24"/>
        <end position="43"/>
    </location>
</feature>
<reference evidence="2" key="3">
    <citation type="submission" date="2025-09" db="UniProtKB">
        <authorList>
            <consortium name="Ensembl"/>
        </authorList>
    </citation>
    <scope>IDENTIFICATION</scope>
</reference>
<feature type="region of interest" description="Disordered" evidence="1">
    <location>
        <begin position="93"/>
        <end position="125"/>
    </location>
</feature>